<name>A0ABS7B8G2_9ACTN</name>
<dbReference type="EMBL" id="JAHXZI010000015">
    <property type="protein sequence ID" value="MBW6437323.1"/>
    <property type="molecule type" value="Genomic_DNA"/>
</dbReference>
<dbReference type="SUPFAM" id="SSF52540">
    <property type="entry name" value="P-loop containing nucleoside triphosphate hydrolases"/>
    <property type="match status" value="1"/>
</dbReference>
<evidence type="ECO:0000256" key="2">
    <source>
        <dbReference type="ARBA" id="ARBA00022679"/>
    </source>
</evidence>
<feature type="region of interest" description="Disordered" evidence="3">
    <location>
        <begin position="288"/>
        <end position="315"/>
    </location>
</feature>
<dbReference type="Gene3D" id="3.40.50.300">
    <property type="entry name" value="P-loop containing nucleotide triphosphate hydrolases"/>
    <property type="match status" value="1"/>
</dbReference>
<keyword evidence="2" id="KW-0808">Transferase</keyword>
<comment type="similarity">
    <text evidence="1">Belongs to the sulfotransferase 1 family.</text>
</comment>
<proteinExistence type="inferred from homology"/>
<dbReference type="RefSeq" id="WP_220146669.1">
    <property type="nucleotide sequence ID" value="NZ_JAHXZI010000015.1"/>
</dbReference>
<comment type="caution">
    <text evidence="5">The sequence shown here is derived from an EMBL/GenBank/DDBJ whole genome shotgun (WGS) entry which is preliminary data.</text>
</comment>
<gene>
    <name evidence="5" type="ORF">KZ829_26655</name>
</gene>
<dbReference type="InterPro" id="IPR000863">
    <property type="entry name" value="Sulfotransferase_dom"/>
</dbReference>
<accession>A0ABS7B8G2</accession>
<feature type="domain" description="Sulfotransferase" evidence="4">
    <location>
        <begin position="27"/>
        <end position="272"/>
    </location>
</feature>
<dbReference type="Proteomes" id="UP001519863">
    <property type="component" value="Unassembled WGS sequence"/>
</dbReference>
<evidence type="ECO:0000259" key="4">
    <source>
        <dbReference type="Pfam" id="PF00685"/>
    </source>
</evidence>
<evidence type="ECO:0000313" key="6">
    <source>
        <dbReference type="Proteomes" id="UP001519863"/>
    </source>
</evidence>
<evidence type="ECO:0000313" key="5">
    <source>
        <dbReference type="EMBL" id="MBW6437323.1"/>
    </source>
</evidence>
<dbReference type="Pfam" id="PF00685">
    <property type="entry name" value="Sulfotransfer_1"/>
    <property type="match status" value="1"/>
</dbReference>
<sequence>MTTLPDERTADARVSDLYRRNVTRLGPDDIVIASHGGSGQSLIGNILAELGLNYVDAYTEVLHADGRAVVADQHLSYRQHLASQHDKDHAADERTTRLWPRFVKTHHPPSVFAGATIGGVWILVRDPRDAIYASYQWRAGFAEEEWDKVPGTFEQWLRGPGDFSPSPADDWHAFYTAWAGHARAYDRTEVLRFEDLKTRPAEIVTGVLRRAGVDIDAGAVAEAVEASSFARMRAHEDQVSAGGTAQAAPRVIREGRTNGWKGWMTPELADFFTGTELRAVAGEYGYDPSCAEGRRPAEKAIPGMSTNDFRDPRHL</sequence>
<protein>
    <submittedName>
        <fullName evidence="5">Sulfotransferase domain-containing protein</fullName>
    </submittedName>
</protein>
<reference evidence="5 6" key="1">
    <citation type="journal article" date="2013" name="Antonie Van Leeuwenhoek">
        <title>Actinoplanes hulinensis sp. nov., a novel actinomycete isolated from soybean root (Glycine max (L.) Merr).</title>
        <authorList>
            <person name="Shen Y."/>
            <person name="Liu C."/>
            <person name="Wang X."/>
            <person name="Zhao J."/>
            <person name="Jia F."/>
            <person name="Zhang Y."/>
            <person name="Wang L."/>
            <person name="Yang D."/>
            <person name="Xiang W."/>
        </authorList>
    </citation>
    <scope>NUCLEOTIDE SEQUENCE [LARGE SCALE GENOMIC DNA]</scope>
    <source>
        <strain evidence="5 6">NEAU-M9</strain>
    </source>
</reference>
<dbReference type="InterPro" id="IPR027417">
    <property type="entry name" value="P-loop_NTPase"/>
</dbReference>
<dbReference type="PANTHER" id="PTHR11783">
    <property type="entry name" value="SULFOTRANSFERASE SULT"/>
    <property type="match status" value="1"/>
</dbReference>
<evidence type="ECO:0000256" key="3">
    <source>
        <dbReference type="SAM" id="MobiDB-lite"/>
    </source>
</evidence>
<evidence type="ECO:0000256" key="1">
    <source>
        <dbReference type="ARBA" id="ARBA00005771"/>
    </source>
</evidence>
<keyword evidence="6" id="KW-1185">Reference proteome</keyword>
<organism evidence="5 6">
    <name type="scientific">Actinoplanes hulinensis</name>
    <dbReference type="NCBI Taxonomy" id="1144547"/>
    <lineage>
        <taxon>Bacteria</taxon>
        <taxon>Bacillati</taxon>
        <taxon>Actinomycetota</taxon>
        <taxon>Actinomycetes</taxon>
        <taxon>Micromonosporales</taxon>
        <taxon>Micromonosporaceae</taxon>
        <taxon>Actinoplanes</taxon>
    </lineage>
</organism>